<keyword evidence="9" id="KW-0399">Innate immunity</keyword>
<dbReference type="InterPro" id="IPR051272">
    <property type="entry name" value="RIO-type_Ser/Thr_kinase"/>
</dbReference>
<dbReference type="GO" id="GO:0051607">
    <property type="term" value="P:defense response to virus"/>
    <property type="evidence" value="ECO:0007669"/>
    <property type="project" value="UniProtKB-KW"/>
</dbReference>
<dbReference type="PROSITE" id="PS01245">
    <property type="entry name" value="RIO1"/>
    <property type="match status" value="1"/>
</dbReference>
<evidence type="ECO:0000256" key="20">
    <source>
        <dbReference type="ARBA" id="ARBA00064322"/>
    </source>
</evidence>
<evidence type="ECO:0000256" key="8">
    <source>
        <dbReference type="ARBA" id="ARBA00022553"/>
    </source>
</evidence>
<accession>A0A8X6PM45</accession>
<evidence type="ECO:0000256" key="10">
    <source>
        <dbReference type="ARBA" id="ARBA00022679"/>
    </source>
</evidence>
<evidence type="ECO:0000313" key="25">
    <source>
        <dbReference type="Proteomes" id="UP000887013"/>
    </source>
</evidence>
<dbReference type="EC" id="2.7.11.1" evidence="4 22"/>
<dbReference type="InterPro" id="IPR017406">
    <property type="entry name" value="Ser/Thr_kinase_Rio3"/>
</dbReference>
<comment type="caution">
    <text evidence="24">The sequence shown here is derived from an EMBL/GenBank/DDBJ whole genome shotgun (WGS) entry which is preliminary data.</text>
</comment>
<dbReference type="InterPro" id="IPR018935">
    <property type="entry name" value="RIO_kinase_CS"/>
</dbReference>
<dbReference type="SUPFAM" id="SSF56112">
    <property type="entry name" value="Protein kinase-like (PK-like)"/>
    <property type="match status" value="1"/>
</dbReference>
<evidence type="ECO:0000256" key="9">
    <source>
        <dbReference type="ARBA" id="ARBA00022588"/>
    </source>
</evidence>
<evidence type="ECO:0000256" key="6">
    <source>
        <dbReference type="ARBA" id="ARBA00022517"/>
    </source>
</evidence>
<evidence type="ECO:0000256" key="11">
    <source>
        <dbReference type="ARBA" id="ARBA00022723"/>
    </source>
</evidence>
<evidence type="ECO:0000256" key="2">
    <source>
        <dbReference type="ARBA" id="ARBA00004496"/>
    </source>
</evidence>
<keyword evidence="13 22" id="KW-0418">Kinase</keyword>
<keyword evidence="8" id="KW-0597">Phosphoprotein</keyword>
<evidence type="ECO:0000256" key="14">
    <source>
        <dbReference type="ARBA" id="ARBA00022840"/>
    </source>
</evidence>
<dbReference type="PIRSF" id="PIRSF038146">
    <property type="entry name" value="Ser/Thr_PK_RIO3"/>
    <property type="match status" value="1"/>
</dbReference>
<dbReference type="FunFam" id="3.30.200.20:FF:000200">
    <property type="entry name" value="Serine/threonine-protein kinase RIO3"/>
    <property type="match status" value="1"/>
</dbReference>
<comment type="subcellular location">
    <subcellularLocation>
        <location evidence="2">Cytoplasm</location>
    </subcellularLocation>
</comment>
<keyword evidence="7 22" id="KW-0723">Serine/threonine-protein kinase</keyword>
<comment type="catalytic activity">
    <reaction evidence="18 22">
        <text>L-threonyl-[protein] + ATP = O-phospho-L-threonyl-[protein] + ADP + H(+)</text>
        <dbReference type="Rhea" id="RHEA:46608"/>
        <dbReference type="Rhea" id="RHEA-COMP:11060"/>
        <dbReference type="Rhea" id="RHEA-COMP:11605"/>
        <dbReference type="ChEBI" id="CHEBI:15378"/>
        <dbReference type="ChEBI" id="CHEBI:30013"/>
        <dbReference type="ChEBI" id="CHEBI:30616"/>
        <dbReference type="ChEBI" id="CHEBI:61977"/>
        <dbReference type="ChEBI" id="CHEBI:456216"/>
        <dbReference type="EC" id="2.7.11.1"/>
    </reaction>
</comment>
<evidence type="ECO:0000256" key="15">
    <source>
        <dbReference type="ARBA" id="ARBA00022842"/>
    </source>
</evidence>
<reference evidence="24" key="1">
    <citation type="submission" date="2020-08" db="EMBL/GenBank/DDBJ databases">
        <title>Multicomponent nature underlies the extraordinary mechanical properties of spider dragline silk.</title>
        <authorList>
            <person name="Kono N."/>
            <person name="Nakamura H."/>
            <person name="Mori M."/>
            <person name="Yoshida Y."/>
            <person name="Ohtoshi R."/>
            <person name="Malay A.D."/>
            <person name="Moran D.A.P."/>
            <person name="Tomita M."/>
            <person name="Numata K."/>
            <person name="Arakawa K."/>
        </authorList>
    </citation>
    <scope>NUCLEOTIDE SEQUENCE</scope>
</reference>
<dbReference type="Gene3D" id="1.10.510.10">
    <property type="entry name" value="Transferase(Phosphotransferase) domain 1"/>
    <property type="match status" value="1"/>
</dbReference>
<keyword evidence="5" id="KW-0963">Cytoplasm</keyword>
<evidence type="ECO:0000256" key="21">
    <source>
        <dbReference type="ARBA" id="ARBA00068351"/>
    </source>
</evidence>
<dbReference type="InterPro" id="IPR018934">
    <property type="entry name" value="RIO_dom"/>
</dbReference>
<dbReference type="AlphaFoldDB" id="A0A8X6PM45"/>
<evidence type="ECO:0000256" key="1">
    <source>
        <dbReference type="ARBA" id="ARBA00001946"/>
    </source>
</evidence>
<evidence type="ECO:0000256" key="19">
    <source>
        <dbReference type="ARBA" id="ARBA00048679"/>
    </source>
</evidence>
<dbReference type="Pfam" id="PF01163">
    <property type="entry name" value="RIO1"/>
    <property type="match status" value="1"/>
</dbReference>
<evidence type="ECO:0000313" key="24">
    <source>
        <dbReference type="EMBL" id="GFT75262.1"/>
    </source>
</evidence>
<dbReference type="SMART" id="SM00090">
    <property type="entry name" value="RIO"/>
    <property type="match status" value="1"/>
</dbReference>
<name>A0A8X6PM45_NEPPI</name>
<dbReference type="GO" id="GO:0005524">
    <property type="term" value="F:ATP binding"/>
    <property type="evidence" value="ECO:0007669"/>
    <property type="project" value="UniProtKB-UniRule"/>
</dbReference>
<evidence type="ECO:0000256" key="17">
    <source>
        <dbReference type="ARBA" id="ARBA00023118"/>
    </source>
</evidence>
<dbReference type="GO" id="GO:0005737">
    <property type="term" value="C:cytoplasm"/>
    <property type="evidence" value="ECO:0007669"/>
    <property type="project" value="UniProtKB-SubCell"/>
</dbReference>
<dbReference type="GO" id="GO:0004674">
    <property type="term" value="F:protein serine/threonine kinase activity"/>
    <property type="evidence" value="ECO:0007669"/>
    <property type="project" value="UniProtKB-UniRule"/>
</dbReference>
<evidence type="ECO:0000256" key="7">
    <source>
        <dbReference type="ARBA" id="ARBA00022527"/>
    </source>
</evidence>
<gene>
    <name evidence="24" type="primary">RIOK3</name>
    <name evidence="24" type="ORF">NPIL_319581</name>
</gene>
<dbReference type="Proteomes" id="UP000887013">
    <property type="component" value="Unassembled WGS sequence"/>
</dbReference>
<evidence type="ECO:0000256" key="22">
    <source>
        <dbReference type="PIRNR" id="PIRNR038146"/>
    </source>
</evidence>
<protein>
    <recommendedName>
        <fullName evidence="21 22">Serine/threonine-protein kinase RIO3</fullName>
        <ecNumber evidence="4 22">2.7.11.1</ecNumber>
    </recommendedName>
</protein>
<dbReference type="OrthoDB" id="6431130at2759"/>
<keyword evidence="6" id="KW-0690">Ribosome biogenesis</keyword>
<evidence type="ECO:0000259" key="23">
    <source>
        <dbReference type="SMART" id="SM00090"/>
    </source>
</evidence>
<evidence type="ECO:0000256" key="3">
    <source>
        <dbReference type="ARBA" id="ARBA00009196"/>
    </source>
</evidence>
<evidence type="ECO:0000256" key="12">
    <source>
        <dbReference type="ARBA" id="ARBA00022741"/>
    </source>
</evidence>
<keyword evidence="25" id="KW-1185">Reference proteome</keyword>
<evidence type="ECO:0000256" key="5">
    <source>
        <dbReference type="ARBA" id="ARBA00022490"/>
    </source>
</evidence>
<proteinExistence type="inferred from homology"/>
<keyword evidence="16" id="KW-0391">Immunity</keyword>
<comment type="similarity">
    <text evidence="3 22">Belongs to the protein kinase superfamily. RIO-type Ser/Thr kinase family.</text>
</comment>
<evidence type="ECO:0000256" key="18">
    <source>
        <dbReference type="ARBA" id="ARBA00047899"/>
    </source>
</evidence>
<keyword evidence="14" id="KW-0067">ATP-binding</keyword>
<dbReference type="GO" id="GO:0046872">
    <property type="term" value="F:metal ion binding"/>
    <property type="evidence" value="ECO:0007669"/>
    <property type="project" value="UniProtKB-UniRule"/>
</dbReference>
<keyword evidence="17" id="KW-0051">Antiviral defense</keyword>
<comment type="catalytic activity">
    <reaction evidence="19 22">
        <text>L-seryl-[protein] + ATP = O-phospho-L-seryl-[protein] + ADP + H(+)</text>
        <dbReference type="Rhea" id="RHEA:17989"/>
        <dbReference type="Rhea" id="RHEA-COMP:9863"/>
        <dbReference type="Rhea" id="RHEA-COMP:11604"/>
        <dbReference type="ChEBI" id="CHEBI:15378"/>
        <dbReference type="ChEBI" id="CHEBI:29999"/>
        <dbReference type="ChEBI" id="CHEBI:30616"/>
        <dbReference type="ChEBI" id="CHEBI:83421"/>
        <dbReference type="ChEBI" id="CHEBI:456216"/>
        <dbReference type="EC" id="2.7.11.1"/>
    </reaction>
</comment>
<evidence type="ECO:0000256" key="4">
    <source>
        <dbReference type="ARBA" id="ARBA00012513"/>
    </source>
</evidence>
<dbReference type="InterPro" id="IPR000687">
    <property type="entry name" value="RIO_kinase"/>
</dbReference>
<comment type="subunit">
    <text evidence="20">Interacts with CASP10. Interacts with IRF3; RIOK3 probably mediates the interaction of TBK1 with IRF3. Associated with 40S pre-ribosomal particles.</text>
</comment>
<feature type="domain" description="RIO kinase" evidence="23">
    <location>
        <begin position="267"/>
        <end position="500"/>
    </location>
</feature>
<dbReference type="GO" id="GO:0042254">
    <property type="term" value="P:ribosome biogenesis"/>
    <property type="evidence" value="ECO:0007669"/>
    <property type="project" value="UniProtKB-KW"/>
</dbReference>
<organism evidence="24 25">
    <name type="scientific">Nephila pilipes</name>
    <name type="common">Giant wood spider</name>
    <name type="synonym">Nephila maculata</name>
    <dbReference type="NCBI Taxonomy" id="299642"/>
    <lineage>
        <taxon>Eukaryota</taxon>
        <taxon>Metazoa</taxon>
        <taxon>Ecdysozoa</taxon>
        <taxon>Arthropoda</taxon>
        <taxon>Chelicerata</taxon>
        <taxon>Arachnida</taxon>
        <taxon>Araneae</taxon>
        <taxon>Araneomorphae</taxon>
        <taxon>Entelegynae</taxon>
        <taxon>Araneoidea</taxon>
        <taxon>Nephilidae</taxon>
        <taxon>Nephila</taxon>
    </lineage>
</organism>
<dbReference type="GO" id="GO:0045087">
    <property type="term" value="P:innate immune response"/>
    <property type="evidence" value="ECO:0007669"/>
    <property type="project" value="UniProtKB-KW"/>
</dbReference>
<keyword evidence="12 22" id="KW-0547">Nucleotide-binding</keyword>
<dbReference type="InterPro" id="IPR011009">
    <property type="entry name" value="Kinase-like_dom_sf"/>
</dbReference>
<comment type="cofactor">
    <cofactor evidence="1 22">
        <name>Mg(2+)</name>
        <dbReference type="ChEBI" id="CHEBI:18420"/>
    </cofactor>
</comment>
<keyword evidence="11 22" id="KW-0479">Metal-binding</keyword>
<evidence type="ECO:0000256" key="13">
    <source>
        <dbReference type="ARBA" id="ARBA00022777"/>
    </source>
</evidence>
<dbReference type="PANTHER" id="PTHR45723">
    <property type="entry name" value="SERINE/THREONINE-PROTEIN KINASE RIO1"/>
    <property type="match status" value="1"/>
</dbReference>
<keyword evidence="10 22" id="KW-0808">Transferase</keyword>
<dbReference type="EMBL" id="BMAW01070810">
    <property type="protein sequence ID" value="GFT75262.1"/>
    <property type="molecule type" value="Genomic_DNA"/>
</dbReference>
<dbReference type="Gene3D" id="3.30.200.20">
    <property type="entry name" value="Phosphorylase Kinase, domain 1"/>
    <property type="match status" value="1"/>
</dbReference>
<sequence length="504" mass="58166">MRSLRDTTFITAFHEHDRNSVKILLVMEPTDVLIAPPLMNPMLDPFTTSNVTNVAASTCPWGKIKNAEVVSFNDVMSEQLISSLVEEKVDPDPSVYVDDFIGCGEIVNDSSDDHMLAKMLQLEFDKEHDEMLRLKESKFNGQSKVKVTFEKFLHLRDENLSSDDDDDDDKELILEQNQKNHWHAFEQAEKTFQAVGKSGVSRHGNVTTTKHDLTVSGRRNAGKLMEFPSCIPTGDGGQFDMKLPNNVFNSLRLYSRVQYKKSRRLHEKKEKSTTEEVLDEKTQMIFFKMLNNQTLDSFTGCISTGKESCVYHALSCPEDESAVPVEYAIKVFKTTLNEYKNRQQYIQDDYRFKQRFSKQNPRKVIHMWAEKEMRNLQRMKKANMSCPDVITLKKHVLVMSFIGKDSLPAPKIKDVELPFELMTIMYEQVVEIMKTLYSDCKLVHADLSEFNLLWHDEKTWVIDVSQAVETTHSQALEFLLRDCTNISSFFDKKEIIGKIDYNLT</sequence>
<evidence type="ECO:0000256" key="16">
    <source>
        <dbReference type="ARBA" id="ARBA00022859"/>
    </source>
</evidence>
<keyword evidence="15 22" id="KW-0460">Magnesium</keyword>